<evidence type="ECO:0000256" key="1">
    <source>
        <dbReference type="ARBA" id="ARBA00004170"/>
    </source>
</evidence>
<dbReference type="SUPFAM" id="SSF81606">
    <property type="entry name" value="PP2C-like"/>
    <property type="match status" value="1"/>
</dbReference>
<comment type="similarity">
    <text evidence="5">Belongs to the PP2C family.</text>
</comment>
<accession>W7T831</accession>
<dbReference type="PANTHER" id="PTHR47992">
    <property type="entry name" value="PROTEIN PHOSPHATASE"/>
    <property type="match status" value="1"/>
</dbReference>
<dbReference type="EMBL" id="AZIL01001816">
    <property type="protein sequence ID" value="EWM23175.1"/>
    <property type="molecule type" value="Genomic_DNA"/>
</dbReference>
<dbReference type="PROSITE" id="PS51746">
    <property type="entry name" value="PPM_2"/>
    <property type="match status" value="1"/>
</dbReference>
<proteinExistence type="inferred from homology"/>
<evidence type="ECO:0000256" key="3">
    <source>
        <dbReference type="ARBA" id="ARBA00022801"/>
    </source>
</evidence>
<dbReference type="InterPro" id="IPR001932">
    <property type="entry name" value="PPM-type_phosphatase-like_dom"/>
</dbReference>
<dbReference type="GO" id="GO:0016020">
    <property type="term" value="C:membrane"/>
    <property type="evidence" value="ECO:0007669"/>
    <property type="project" value="UniProtKB-SubCell"/>
</dbReference>
<evidence type="ECO:0000313" key="9">
    <source>
        <dbReference type="Proteomes" id="UP000019335"/>
    </source>
</evidence>
<dbReference type="InterPro" id="IPR036457">
    <property type="entry name" value="PPM-type-like_dom_sf"/>
</dbReference>
<feature type="compositionally biased region" description="Low complexity" evidence="6">
    <location>
        <begin position="69"/>
        <end position="78"/>
    </location>
</feature>
<dbReference type="AlphaFoldDB" id="W7T831"/>
<dbReference type="SMART" id="SM00332">
    <property type="entry name" value="PP2Cc"/>
    <property type="match status" value="1"/>
</dbReference>
<keyword evidence="9" id="KW-1185">Reference proteome</keyword>
<feature type="compositionally biased region" description="Basic and acidic residues" evidence="6">
    <location>
        <begin position="24"/>
        <end position="38"/>
    </location>
</feature>
<keyword evidence="3 5" id="KW-0378">Hydrolase</keyword>
<dbReference type="OrthoDB" id="10264738at2759"/>
<feature type="compositionally biased region" description="Polar residues" evidence="6">
    <location>
        <begin position="39"/>
        <end position="57"/>
    </location>
</feature>
<protein>
    <submittedName>
        <fullName evidence="8">Protein phosphatase 2c-related protein</fullName>
    </submittedName>
</protein>
<gene>
    <name evidence="8" type="ORF">Naga_100043g45</name>
</gene>
<feature type="domain" description="PPM-type phosphatase" evidence="7">
    <location>
        <begin position="105"/>
        <end position="372"/>
    </location>
</feature>
<evidence type="ECO:0000259" key="7">
    <source>
        <dbReference type="PROSITE" id="PS51746"/>
    </source>
</evidence>
<dbReference type="GO" id="GO:0046872">
    <property type="term" value="F:metal ion binding"/>
    <property type="evidence" value="ECO:0007669"/>
    <property type="project" value="UniProtKB-KW"/>
</dbReference>
<evidence type="ECO:0000313" key="8">
    <source>
        <dbReference type="EMBL" id="EWM23175.1"/>
    </source>
</evidence>
<dbReference type="Pfam" id="PF00481">
    <property type="entry name" value="PP2C"/>
    <property type="match status" value="1"/>
</dbReference>
<dbReference type="PROSITE" id="PS01032">
    <property type="entry name" value="PPM_1"/>
    <property type="match status" value="1"/>
</dbReference>
<dbReference type="CDD" id="cd00143">
    <property type="entry name" value="PP2Cc"/>
    <property type="match status" value="1"/>
</dbReference>
<feature type="region of interest" description="Disordered" evidence="6">
    <location>
        <begin position="16"/>
        <end position="78"/>
    </location>
</feature>
<evidence type="ECO:0000256" key="4">
    <source>
        <dbReference type="ARBA" id="ARBA00022912"/>
    </source>
</evidence>
<dbReference type="InterPro" id="IPR000222">
    <property type="entry name" value="PP2C_BS"/>
</dbReference>
<evidence type="ECO:0000256" key="6">
    <source>
        <dbReference type="SAM" id="MobiDB-lite"/>
    </source>
</evidence>
<evidence type="ECO:0000256" key="5">
    <source>
        <dbReference type="RuleBase" id="RU003465"/>
    </source>
</evidence>
<organism evidence="8 9">
    <name type="scientific">Nannochloropsis gaditana</name>
    <dbReference type="NCBI Taxonomy" id="72520"/>
    <lineage>
        <taxon>Eukaryota</taxon>
        <taxon>Sar</taxon>
        <taxon>Stramenopiles</taxon>
        <taxon>Ochrophyta</taxon>
        <taxon>Eustigmatophyceae</taxon>
        <taxon>Eustigmatales</taxon>
        <taxon>Monodopsidaceae</taxon>
        <taxon>Nannochloropsis</taxon>
    </lineage>
</organism>
<name>W7T831_9STRA</name>
<reference evidence="8 9" key="1">
    <citation type="journal article" date="2014" name="Mol. Plant">
        <title>Chromosome Scale Genome Assembly and Transcriptome Profiling of Nannochloropsis gaditana in Nitrogen Depletion.</title>
        <authorList>
            <person name="Corteggiani Carpinelli E."/>
            <person name="Telatin A."/>
            <person name="Vitulo N."/>
            <person name="Forcato C."/>
            <person name="D'Angelo M."/>
            <person name="Schiavon R."/>
            <person name="Vezzi A."/>
            <person name="Giacometti G.M."/>
            <person name="Morosinotto T."/>
            <person name="Valle G."/>
        </authorList>
    </citation>
    <scope>NUCLEOTIDE SEQUENCE [LARGE SCALE GENOMIC DNA]</scope>
    <source>
        <strain evidence="8 9">B-31</strain>
    </source>
</reference>
<sequence length="372" mass="39923">MTPVLETQSCISTLSDQVPSKCRAQPEVESGVKGDRSTKSSTNSNGISRTIQESATPSLPRETSRSDGASSPLDSSTASSLATSATAAIQSIKGTIYPASGTFKGVSVAEEMNPLRRSTMEDVHRVLPVFDGDACMSFVGIYDGHGGRDIVDFLATELEKNVARELKVEDGASVPERLERAYLLTDVQSRQAELMGSGATAVTCLIKARREGEGEGAGETVREIYTANVGDSRAVLCHQGKGMRLTYDHKAEDKGEQARIEAAGGFVLRSRVLGILAVTRSFGDHRMKDYVIGVPYTSTTIVEDSTPEESPFLILACDGVWDVLSDDEAVGLVRGQWEREGRRPEVDAAGLLVQEAMRRGSSDNITCIVVLL</sequence>
<comment type="subcellular location">
    <subcellularLocation>
        <location evidence="1">Membrane</location>
        <topology evidence="1">Peripheral membrane protein</topology>
    </subcellularLocation>
</comment>
<dbReference type="InterPro" id="IPR015655">
    <property type="entry name" value="PP2C"/>
</dbReference>
<keyword evidence="4 5" id="KW-0904">Protein phosphatase</keyword>
<evidence type="ECO:0000256" key="2">
    <source>
        <dbReference type="ARBA" id="ARBA00022723"/>
    </source>
</evidence>
<dbReference type="GO" id="GO:0004722">
    <property type="term" value="F:protein serine/threonine phosphatase activity"/>
    <property type="evidence" value="ECO:0007669"/>
    <property type="project" value="InterPro"/>
</dbReference>
<comment type="caution">
    <text evidence="8">The sequence shown here is derived from an EMBL/GenBank/DDBJ whole genome shotgun (WGS) entry which is preliminary data.</text>
</comment>
<keyword evidence="2" id="KW-0479">Metal-binding</keyword>
<dbReference type="Proteomes" id="UP000019335">
    <property type="component" value="Chromosome 18"/>
</dbReference>
<dbReference type="Gene3D" id="3.60.40.10">
    <property type="entry name" value="PPM-type phosphatase domain"/>
    <property type="match status" value="1"/>
</dbReference>